<evidence type="ECO:0000313" key="2">
    <source>
        <dbReference type="Proteomes" id="UP001354073"/>
    </source>
</evidence>
<reference evidence="1" key="1">
    <citation type="submission" date="2024-11" db="EMBL/GenBank/DDBJ databases">
        <title>Identification of new Vibrio campbellii strains harboring the pVA1 plasmid isolated from Penaeus vannamei postlarvae affected by outbreaks of acute hepatopancreatic necrosis disease (AHPND) in Mexico.</title>
        <authorList>
            <person name="Gomez-Gil B."/>
            <person name="Enciso-Ibarra J."/>
        </authorList>
    </citation>
    <scope>NUCLEOTIDE SEQUENCE</scope>
    <source>
        <strain evidence="1">M270204</strain>
    </source>
</reference>
<dbReference type="EMBL" id="JAVHXJ020000201">
    <property type="protein sequence ID" value="MGI1900558.1"/>
    <property type="molecule type" value="Genomic_DNA"/>
</dbReference>
<evidence type="ECO:0000313" key="1">
    <source>
        <dbReference type="EMBL" id="MGI1900558.1"/>
    </source>
</evidence>
<organism evidence="1 2">
    <name type="scientific">Vibrio campbellii</name>
    <dbReference type="NCBI Taxonomy" id="680"/>
    <lineage>
        <taxon>Bacteria</taxon>
        <taxon>Pseudomonadati</taxon>
        <taxon>Pseudomonadota</taxon>
        <taxon>Gammaproteobacteria</taxon>
        <taxon>Vibrionales</taxon>
        <taxon>Vibrionaceae</taxon>
        <taxon>Vibrio</taxon>
    </lineage>
</organism>
<sequence length="171" mass="19850">MYDIAKLAKKEAELKSSFHEHFVAFFKSFDYTDISETKVKIVDVDCHEDISKLIYGTGLYVIFTDYQSDENRCSLCVDGLKAIYRGHGTRLKKRVESHLYNNVYNENRDRTNYTVCMKLNDQNGININEDPFRKYRWKVITHSMSGSSKTMREQAEQGFDSVYGRPLGSNA</sequence>
<proteinExistence type="predicted"/>
<name>A0ACC7RKX8_9VIBR</name>
<comment type="caution">
    <text evidence="1">The sequence shown here is derived from an EMBL/GenBank/DDBJ whole genome shotgun (WGS) entry which is preliminary data.</text>
</comment>
<dbReference type="Proteomes" id="UP001354073">
    <property type="component" value="Unassembled WGS sequence"/>
</dbReference>
<protein>
    <submittedName>
        <fullName evidence="1">Uncharacterized protein</fullName>
    </submittedName>
</protein>
<accession>A0ACC7RKX8</accession>
<gene>
    <name evidence="1" type="ORF">REH74_023815</name>
</gene>